<dbReference type="AlphaFoldDB" id="A0A1G9NIW3"/>
<dbReference type="EMBL" id="FNHH01000003">
    <property type="protein sequence ID" value="SDL85937.1"/>
    <property type="molecule type" value="Genomic_DNA"/>
</dbReference>
<dbReference type="RefSeq" id="WP_090699532.1">
    <property type="nucleotide sequence ID" value="NZ_FNHH01000003.1"/>
</dbReference>
<dbReference type="OrthoDB" id="59014at84567"/>
<reference evidence="3" key="1">
    <citation type="submission" date="2016-10" db="EMBL/GenBank/DDBJ databases">
        <authorList>
            <person name="Varghese N."/>
            <person name="Submissions S."/>
        </authorList>
    </citation>
    <scope>NUCLEOTIDE SEQUENCE [LARGE SCALE GENOMIC DNA]</scope>
    <source>
        <strain evidence="3">DSM 24536</strain>
    </source>
</reference>
<keyword evidence="1" id="KW-1133">Transmembrane helix</keyword>
<evidence type="ECO:0000313" key="2">
    <source>
        <dbReference type="EMBL" id="SDL85937.1"/>
    </source>
</evidence>
<accession>A0A1G9NIW3</accession>
<name>A0A1G9NIW3_9SPHI</name>
<gene>
    <name evidence="2" type="ORF">SAMN05421813_10338</name>
</gene>
<feature type="transmembrane region" description="Helical" evidence="1">
    <location>
        <begin position="29"/>
        <end position="46"/>
    </location>
</feature>
<protein>
    <submittedName>
        <fullName evidence="2">Uncharacterized protein</fullName>
    </submittedName>
</protein>
<proteinExistence type="predicted"/>
<sequence>MRAILLFLLTSIIVTGIMLAGISMKNSTIAVPVAFGVLFMFVLYLNSRSKKHAQRKQKERQFEQWIYDQKKRHSY</sequence>
<keyword evidence="1" id="KW-0472">Membrane</keyword>
<evidence type="ECO:0000313" key="3">
    <source>
        <dbReference type="Proteomes" id="UP000199226"/>
    </source>
</evidence>
<keyword evidence="3" id="KW-1185">Reference proteome</keyword>
<evidence type="ECO:0000256" key="1">
    <source>
        <dbReference type="SAM" id="Phobius"/>
    </source>
</evidence>
<organism evidence="2 3">
    <name type="scientific">Daejeonella rubra</name>
    <dbReference type="NCBI Taxonomy" id="990371"/>
    <lineage>
        <taxon>Bacteria</taxon>
        <taxon>Pseudomonadati</taxon>
        <taxon>Bacteroidota</taxon>
        <taxon>Sphingobacteriia</taxon>
        <taxon>Sphingobacteriales</taxon>
        <taxon>Sphingobacteriaceae</taxon>
        <taxon>Daejeonella</taxon>
    </lineage>
</organism>
<keyword evidence="1" id="KW-0812">Transmembrane</keyword>
<dbReference type="Proteomes" id="UP000199226">
    <property type="component" value="Unassembled WGS sequence"/>
</dbReference>